<feature type="region of interest" description="Disordered" evidence="1">
    <location>
        <begin position="47"/>
        <end position="69"/>
    </location>
</feature>
<organism evidence="2 3">
    <name type="scientific">Grus japonensis</name>
    <name type="common">Japanese crane</name>
    <name type="synonym">Red-crowned crane</name>
    <dbReference type="NCBI Taxonomy" id="30415"/>
    <lineage>
        <taxon>Eukaryota</taxon>
        <taxon>Metazoa</taxon>
        <taxon>Chordata</taxon>
        <taxon>Craniata</taxon>
        <taxon>Vertebrata</taxon>
        <taxon>Euteleostomi</taxon>
        <taxon>Archelosauria</taxon>
        <taxon>Archosauria</taxon>
        <taxon>Dinosauria</taxon>
        <taxon>Saurischia</taxon>
        <taxon>Theropoda</taxon>
        <taxon>Coelurosauria</taxon>
        <taxon>Aves</taxon>
        <taxon>Neognathae</taxon>
        <taxon>Neoaves</taxon>
        <taxon>Gruiformes</taxon>
        <taxon>Gruidae</taxon>
        <taxon>Grus</taxon>
    </lineage>
</organism>
<reference evidence="2 3" key="1">
    <citation type="submission" date="2024-06" db="EMBL/GenBank/DDBJ databases">
        <title>The draft genome of Grus japonensis, version 3.</title>
        <authorList>
            <person name="Nabeshima K."/>
            <person name="Suzuki S."/>
            <person name="Onuma M."/>
        </authorList>
    </citation>
    <scope>NUCLEOTIDE SEQUENCE [LARGE SCALE GENOMIC DNA]</scope>
    <source>
        <strain evidence="2 3">451A</strain>
    </source>
</reference>
<evidence type="ECO:0000313" key="2">
    <source>
        <dbReference type="EMBL" id="GAB0197268.1"/>
    </source>
</evidence>
<dbReference type="AlphaFoldDB" id="A0ABC9XHV3"/>
<proteinExistence type="predicted"/>
<dbReference type="EMBL" id="BAAFJT010000017">
    <property type="protein sequence ID" value="GAB0197268.1"/>
    <property type="molecule type" value="Genomic_DNA"/>
</dbReference>
<dbReference type="Proteomes" id="UP001623348">
    <property type="component" value="Unassembled WGS sequence"/>
</dbReference>
<sequence>MLSNHRPFTSADVVACLEDRAFAGSRGAGALALLPFVLLVGGFSPRQERGAPSAIQPSAPAPPNLPRFRIGLGREDSQLVTTVA</sequence>
<protein>
    <submittedName>
        <fullName evidence="2">Uncharacterized protein</fullName>
    </submittedName>
</protein>
<comment type="caution">
    <text evidence="2">The sequence shown here is derived from an EMBL/GenBank/DDBJ whole genome shotgun (WGS) entry which is preliminary data.</text>
</comment>
<keyword evidence="3" id="KW-1185">Reference proteome</keyword>
<gene>
    <name evidence="2" type="ORF">GRJ2_002192100</name>
</gene>
<evidence type="ECO:0000313" key="3">
    <source>
        <dbReference type="Proteomes" id="UP001623348"/>
    </source>
</evidence>
<name>A0ABC9XHV3_GRUJA</name>
<evidence type="ECO:0000256" key="1">
    <source>
        <dbReference type="SAM" id="MobiDB-lite"/>
    </source>
</evidence>
<accession>A0ABC9XHV3</accession>